<dbReference type="InterPro" id="IPR039156">
    <property type="entry name" value="PHAF1/BROMI"/>
</dbReference>
<comment type="caution">
    <text evidence="3">The sequence shown here is derived from an EMBL/GenBank/DDBJ whole genome shotgun (WGS) entry which is preliminary data.</text>
</comment>
<sequence>MLTLPVEPGFSMGSFKIGMPISEAIRHLKQYVEQINRYPKSSELVMVQNSSSSISSSPNSSSPSTENVPSFSIVTLDEQVNDVEILYNEKEPLNNDIIVKIVEEDIVLYFESQTQRLKLIQINNVTKVKLSYSGTIFSGPNIDASFVNIYNVFGPTYPGEFDTKSNTYILTYPGLTFVFPIPPMYAHLYKDGQEMPIEFPNNTTPIATRIYLFHGHDLKNPKLPPVKPSINESLKTTSNGVSPTNSQSKQQNTFPVKYENSNFIEEKKNKSNKKALSPRDEVNYYFEPIQVNLGKGIELSDRKKKIKFGYTTQDVLMILGPPDKIYYKRNDKLKIHAIGAGHLSGHVVSNDRSMNGEKTAKPKEKFFENDGGISLTTLVAPSLKNRIKQNVGNDYFYNYFSLGFDIMFGGSTHTVQKIILHTNVPGSVDFNVYVKCNFSIAVNQFEGQENKREFIGPDVKFSTVQQSLEGTPCSKPIVHDHTRANNPFGGTKFYAFKNCIFEVISRNDHVNSVTLFKVDS</sequence>
<dbReference type="InterPro" id="IPR005373">
    <property type="entry name" value="PHAF1"/>
</dbReference>
<dbReference type="RefSeq" id="XP_044564949.1">
    <property type="nucleotide sequence ID" value="XM_044704082.1"/>
</dbReference>
<dbReference type="OMA" id="YRKNDQK"/>
<gene>
    <name evidence="3" type="ORF">FDP41_013450</name>
</gene>
<dbReference type="PANTHER" id="PTHR13465">
    <property type="entry name" value="UPF0183 PROTEIN"/>
    <property type="match status" value="1"/>
</dbReference>
<protein>
    <submittedName>
        <fullName evidence="3">Uncharacterized protein</fullName>
    </submittedName>
</protein>
<keyword evidence="4" id="KW-1185">Reference proteome</keyword>
<dbReference type="VEuPathDB" id="AmoebaDB:FDP41_013450"/>
<reference evidence="3 4" key="1">
    <citation type="journal article" date="2019" name="Sci. Rep.">
        <title>Nanopore sequencing improves the draft genome of the human pathogenic amoeba Naegleria fowleri.</title>
        <authorList>
            <person name="Liechti N."/>
            <person name="Schurch N."/>
            <person name="Bruggmann R."/>
            <person name="Wittwer M."/>
        </authorList>
    </citation>
    <scope>NUCLEOTIDE SEQUENCE [LARGE SCALE GENOMIC DNA]</scope>
    <source>
        <strain evidence="3 4">ATCC 30894</strain>
    </source>
</reference>
<feature type="region of interest" description="Disordered" evidence="2">
    <location>
        <begin position="49"/>
        <end position="68"/>
    </location>
</feature>
<dbReference type="PANTHER" id="PTHR13465:SF2">
    <property type="entry name" value="PHAGOSOME ASSEMBLY FACTOR 1"/>
    <property type="match status" value="1"/>
</dbReference>
<proteinExistence type="inferred from homology"/>
<feature type="region of interest" description="Disordered" evidence="2">
    <location>
        <begin position="231"/>
        <end position="254"/>
    </location>
</feature>
<dbReference type="GeneID" id="68120665"/>
<dbReference type="VEuPathDB" id="AmoebaDB:NF0079860"/>
<dbReference type="Proteomes" id="UP000444721">
    <property type="component" value="Unassembled WGS sequence"/>
</dbReference>
<dbReference type="VEuPathDB" id="AmoebaDB:NfTy_028820"/>
<evidence type="ECO:0000256" key="2">
    <source>
        <dbReference type="SAM" id="MobiDB-lite"/>
    </source>
</evidence>
<organism evidence="3 4">
    <name type="scientific">Naegleria fowleri</name>
    <name type="common">Brain eating amoeba</name>
    <dbReference type="NCBI Taxonomy" id="5763"/>
    <lineage>
        <taxon>Eukaryota</taxon>
        <taxon>Discoba</taxon>
        <taxon>Heterolobosea</taxon>
        <taxon>Tetramitia</taxon>
        <taxon>Eutetramitia</taxon>
        <taxon>Vahlkampfiidae</taxon>
        <taxon>Naegleria</taxon>
    </lineage>
</organism>
<comment type="similarity">
    <text evidence="1">Belongs to the PHAF1 family.</text>
</comment>
<name>A0A6A5BY01_NAEFO</name>
<evidence type="ECO:0000313" key="4">
    <source>
        <dbReference type="Proteomes" id="UP000444721"/>
    </source>
</evidence>
<evidence type="ECO:0000313" key="3">
    <source>
        <dbReference type="EMBL" id="KAF0980236.1"/>
    </source>
</evidence>
<accession>A0A6A5BY01</accession>
<evidence type="ECO:0000256" key="1">
    <source>
        <dbReference type="ARBA" id="ARBA00024339"/>
    </source>
</evidence>
<dbReference type="Pfam" id="PF03676">
    <property type="entry name" value="PHAF1"/>
    <property type="match status" value="2"/>
</dbReference>
<dbReference type="EMBL" id="VFQX01000019">
    <property type="protein sequence ID" value="KAF0980236.1"/>
    <property type="molecule type" value="Genomic_DNA"/>
</dbReference>
<dbReference type="OrthoDB" id="411211at2759"/>
<dbReference type="AlphaFoldDB" id="A0A6A5BY01"/>